<proteinExistence type="predicted"/>
<dbReference type="EMBL" id="KV015580">
    <property type="protein sequence ID" value="KZV20678.1"/>
    <property type="molecule type" value="Genomic_DNA"/>
</dbReference>
<dbReference type="AlphaFoldDB" id="A0A2Z7AGJ7"/>
<feature type="region of interest" description="Disordered" evidence="2">
    <location>
        <begin position="671"/>
        <end position="736"/>
    </location>
</feature>
<name>A0A2Z7AGJ7_9LAMI</name>
<reference evidence="3 4" key="1">
    <citation type="journal article" date="2015" name="Proc. Natl. Acad. Sci. U.S.A.">
        <title>The resurrection genome of Boea hygrometrica: A blueprint for survival of dehydration.</title>
        <authorList>
            <person name="Xiao L."/>
            <person name="Yang G."/>
            <person name="Zhang L."/>
            <person name="Yang X."/>
            <person name="Zhao S."/>
            <person name="Ji Z."/>
            <person name="Zhou Q."/>
            <person name="Hu M."/>
            <person name="Wang Y."/>
            <person name="Chen M."/>
            <person name="Xu Y."/>
            <person name="Jin H."/>
            <person name="Xiao X."/>
            <person name="Hu G."/>
            <person name="Bao F."/>
            <person name="Hu Y."/>
            <person name="Wan P."/>
            <person name="Li L."/>
            <person name="Deng X."/>
            <person name="Kuang T."/>
            <person name="Xiang C."/>
            <person name="Zhu J.K."/>
            <person name="Oliver M.J."/>
            <person name="He Y."/>
        </authorList>
    </citation>
    <scope>NUCLEOTIDE SEQUENCE [LARGE SCALE GENOMIC DNA]</scope>
    <source>
        <strain evidence="4">cv. XS01</strain>
    </source>
</reference>
<protein>
    <recommendedName>
        <fullName evidence="5">Splicing factor 3B subunit 1-like</fullName>
    </recommendedName>
</protein>
<evidence type="ECO:0008006" key="5">
    <source>
        <dbReference type="Google" id="ProtNLM"/>
    </source>
</evidence>
<evidence type="ECO:0000256" key="2">
    <source>
        <dbReference type="SAM" id="MobiDB-lite"/>
    </source>
</evidence>
<dbReference type="Proteomes" id="UP000250235">
    <property type="component" value="Unassembled WGS sequence"/>
</dbReference>
<evidence type="ECO:0000313" key="4">
    <source>
        <dbReference type="Proteomes" id="UP000250235"/>
    </source>
</evidence>
<evidence type="ECO:0000256" key="1">
    <source>
        <dbReference type="SAM" id="Coils"/>
    </source>
</evidence>
<feature type="region of interest" description="Disordered" evidence="2">
    <location>
        <begin position="559"/>
        <end position="593"/>
    </location>
</feature>
<feature type="compositionally biased region" description="Basic and acidic residues" evidence="2">
    <location>
        <begin position="671"/>
        <end position="702"/>
    </location>
</feature>
<gene>
    <name evidence="3" type="ORF">F511_25226</name>
</gene>
<dbReference type="OrthoDB" id="8048545at2759"/>
<organism evidence="3 4">
    <name type="scientific">Dorcoceras hygrometricum</name>
    <dbReference type="NCBI Taxonomy" id="472368"/>
    <lineage>
        <taxon>Eukaryota</taxon>
        <taxon>Viridiplantae</taxon>
        <taxon>Streptophyta</taxon>
        <taxon>Embryophyta</taxon>
        <taxon>Tracheophyta</taxon>
        <taxon>Spermatophyta</taxon>
        <taxon>Magnoliopsida</taxon>
        <taxon>eudicotyledons</taxon>
        <taxon>Gunneridae</taxon>
        <taxon>Pentapetalae</taxon>
        <taxon>asterids</taxon>
        <taxon>lamiids</taxon>
        <taxon>Lamiales</taxon>
        <taxon>Gesneriaceae</taxon>
        <taxon>Didymocarpoideae</taxon>
        <taxon>Trichosporeae</taxon>
        <taxon>Loxocarpinae</taxon>
        <taxon>Dorcoceras</taxon>
    </lineage>
</organism>
<sequence>MHSFLRIKEFIGVTIYEVALVDFYHNASVHDNKVISSIQGKSFEISEEQFAGIFELPTEGLIDMNEVLKDLVFDGRSVFSADGEQLKTSCKKREMKFEFRLLNDIMAKTITVKAGSFDALPMSDVDVKKNLESAMMTSVVMSSQSAVDKKRNSWISDDDIISDVITISSEPQYNQSMQLIPDATKTQRFNLSKRRRIAPTTGFSNQQMITQSLHILPKQLLIKFYQLQATVPLTRVDIWNALHLIPCISATADVSSITNYDEDSSLKVLSNEEGPLVETEKEKEKEKIIDSEDTEPLSKVLARTETSTSDEESMYIDDLMKRIPEEIMLPCYTTVEPTKIKFGHGIQIRERDWHKANLPKIVVDAKVKEPLVEEVVKGHPAKDMFTLICADIEFLVQIREKVIEEIVSFFHSFSLRRLAVLESASDIVSKEEHILVRAETDSLQTDVQRRMYIFAKYREILLRKFLEARHSNFESGMPTTAIDLQILDMLSEAHHLALTNLVEHMRKHQLKWTRPSSSNLFGTGVQNIVAVGTVLDLEAEPVGIFWCFSETFRCSSDFSSSSSSRSKNPNPSSHSSSSDSPMHFPADDIPEISSSDEVLPDRVVLVQNNVLHKEMQVQKASLSKELNDIRKEIQDQKAAIAHDMLEFHVESQEKFNTIRAQLSELIAYINRGRDDKKGEDSSSRGPRPPDERSRPRPGDSGRGRGSSSEPSRKRGSEYRGGGSTSSRGFRYWLGGS</sequence>
<keyword evidence="1" id="KW-0175">Coiled coil</keyword>
<evidence type="ECO:0000313" key="3">
    <source>
        <dbReference type="EMBL" id="KZV20678.1"/>
    </source>
</evidence>
<accession>A0A2Z7AGJ7</accession>
<feature type="compositionally biased region" description="Low complexity" evidence="2">
    <location>
        <begin position="559"/>
        <end position="580"/>
    </location>
</feature>
<feature type="coiled-coil region" evidence="1">
    <location>
        <begin position="612"/>
        <end position="639"/>
    </location>
</feature>
<keyword evidence="4" id="KW-1185">Reference proteome</keyword>